<dbReference type="InterPro" id="IPR053155">
    <property type="entry name" value="F-pilin_assembly_TraC"/>
</dbReference>
<reference evidence="3 4" key="1">
    <citation type="submission" date="2019-08" db="EMBL/GenBank/DDBJ databases">
        <title>In-depth cultivation of the pig gut microbiome towards novel bacterial diversity and tailored functional studies.</title>
        <authorList>
            <person name="Wylensek D."/>
            <person name="Hitch T.C.A."/>
            <person name="Clavel T."/>
        </authorList>
    </citation>
    <scope>NUCLEOTIDE SEQUENCE [LARGE SCALE GENOMIC DNA]</scope>
    <source>
        <strain evidence="3 4">LKV-178-WT-2A</strain>
    </source>
</reference>
<accession>A0A7K0KCN6</accession>
<feature type="compositionally biased region" description="Polar residues" evidence="1">
    <location>
        <begin position="584"/>
        <end position="595"/>
    </location>
</feature>
<feature type="domain" description="TraG P-loop" evidence="2">
    <location>
        <begin position="396"/>
        <end position="535"/>
    </location>
</feature>
<evidence type="ECO:0000259" key="2">
    <source>
        <dbReference type="Pfam" id="PF19044"/>
    </source>
</evidence>
<dbReference type="Gene3D" id="1.10.8.730">
    <property type="match status" value="1"/>
</dbReference>
<dbReference type="Proteomes" id="UP000438914">
    <property type="component" value="Unassembled WGS sequence"/>
</dbReference>
<sequence>MSNKNKPLDGLFAQLQDIKDADGKLMNTVLFSKNGNPSVIIEIENPVQQYATDAVQYVAYTDVLNNIVQTLGEGYALQKQDILCRQSYHHAITDDMEFLTRSYFRYFNGRPYTEIRTYLIITQEAVKSAFVKYDPKSWLDFHTKVSKVMDILKERGVWHRKLTKDEVNEYLHRFMAFHFKAGPFSMQSFKAGDDYLRMGDKVVKSFDIVDVDEIDLPSLIRPYQSVAVNGYVIATDLLAFLSEIPDTDCVIYNQVIQIPQQRKLLRKLQGKAKRHGSMPDPSNKIAKADIEAVLNLLAQDSKLLVYTNFNLLVSCKAEKLTPVTSFIETKLYECGIFASKSAYNQLELFMDSFPGNAYSFNPDYDLFLTLNDAALCLFFKEHLKHSENTPLKTWYTDRQGLPVCIDITGKEGSVKMTDNANFFCIGPSGSGKSFHMNTVVRQLLEQNTDVVMVDTGDSYEGICRYFKGTYISYSKEKPISMNPFKITDTEYAQNFGEKKNFLKSLIFLIFKGSEAPTKIEDKIINQTIVEYYESYFTPFRAFTDEERDQLRKRLLLEDKKNGTYEKHSKELEEKYRHTAYETDIPTSEYSGTSEDPSAFGGPDSEYDPLDPAADIRLAGDGSLHPAQEKEAYARIQRKVNKLHDLINDKAATDGEKVAANRQLMRLMPQLIEGNYLITIEQRIDRMEKQRRKMHVDNLSFNSYYEFAIERIPQIMSEKSITFDIDNFAAILEQFYKGGELEHTLNNDVDASLFDEKFIVFEIDKIKDDPVLFPIVVLIIMDVFLQKMRIKKGRKALIIEEAWKAISSPTMAEYIKYLYKTVRKFHGIAGVVTQELNDVIDSPIVKEAIINNSDVKILLDQSKFKDRYDAISAILGLTQVQKQQIFTVNALNNHDGRSYFKEVWICRGQYSDVYGVEEPPECYWAYTTERAEKEALKVYEHHYGDIQTAITKIEEDRKKLGIKKYLDFAVKVNKQQKIMPLWDKSD</sequence>
<dbReference type="InterPro" id="IPR043964">
    <property type="entry name" value="P-loop_TraG"/>
</dbReference>
<evidence type="ECO:0000313" key="4">
    <source>
        <dbReference type="Proteomes" id="UP000438914"/>
    </source>
</evidence>
<dbReference type="Pfam" id="PF19044">
    <property type="entry name" value="P-loop_TraG"/>
    <property type="match status" value="2"/>
</dbReference>
<name>A0A7K0KCN6_9BACT</name>
<gene>
    <name evidence="3" type="primary">traG</name>
    <name evidence="3" type="ORF">FYJ73_03210</name>
</gene>
<dbReference type="AlphaFoldDB" id="A0A7K0KCN6"/>
<evidence type="ECO:0000256" key="1">
    <source>
        <dbReference type="SAM" id="MobiDB-lite"/>
    </source>
</evidence>
<dbReference type="Gene3D" id="3.40.50.300">
    <property type="entry name" value="P-loop containing nucleotide triphosphate hydrolases"/>
    <property type="match status" value="2"/>
</dbReference>
<dbReference type="InterPro" id="IPR022509">
    <property type="entry name" value="Conjugation_ATPase_TraG"/>
</dbReference>
<dbReference type="PANTHER" id="PTHR38467">
    <property type="match status" value="1"/>
</dbReference>
<dbReference type="RefSeq" id="WP_154533277.1">
    <property type="nucleotide sequence ID" value="NZ_VUNG01000004.1"/>
</dbReference>
<evidence type="ECO:0000313" key="3">
    <source>
        <dbReference type="EMBL" id="MST83696.1"/>
    </source>
</evidence>
<dbReference type="NCBIfam" id="TIGR03783">
    <property type="entry name" value="Bac_Flav_CT_G"/>
    <property type="match status" value="1"/>
</dbReference>
<organism evidence="3 4">
    <name type="scientific">Hallella mizrahii</name>
    <dbReference type="NCBI Taxonomy" id="2606637"/>
    <lineage>
        <taxon>Bacteria</taxon>
        <taxon>Pseudomonadati</taxon>
        <taxon>Bacteroidota</taxon>
        <taxon>Bacteroidia</taxon>
        <taxon>Bacteroidales</taxon>
        <taxon>Prevotellaceae</taxon>
        <taxon>Hallella</taxon>
    </lineage>
</organism>
<dbReference type="InterPro" id="IPR027417">
    <property type="entry name" value="P-loop_NTPase"/>
</dbReference>
<protein>
    <submittedName>
        <fullName evidence="3">TraG family conjugative transposon ATPase</fullName>
    </submittedName>
</protein>
<comment type="caution">
    <text evidence="3">The sequence shown here is derived from an EMBL/GenBank/DDBJ whole genome shotgun (WGS) entry which is preliminary data.</text>
</comment>
<feature type="domain" description="TraG P-loop" evidence="2">
    <location>
        <begin position="694"/>
        <end position="954"/>
    </location>
</feature>
<dbReference type="PANTHER" id="PTHR38467:SF1">
    <property type="entry name" value="CONJUGATIVE TRANSFER: ASSEMBLY"/>
    <property type="match status" value="1"/>
</dbReference>
<dbReference type="EMBL" id="VUNG01000004">
    <property type="protein sequence ID" value="MST83696.1"/>
    <property type="molecule type" value="Genomic_DNA"/>
</dbReference>
<feature type="region of interest" description="Disordered" evidence="1">
    <location>
        <begin position="580"/>
        <end position="602"/>
    </location>
</feature>
<proteinExistence type="predicted"/>
<keyword evidence="4" id="KW-1185">Reference proteome</keyword>
<dbReference type="SUPFAM" id="SSF52540">
    <property type="entry name" value="P-loop containing nucleoside triphosphate hydrolases"/>
    <property type="match status" value="1"/>
</dbReference>